<dbReference type="Proteomes" id="UP000224291">
    <property type="component" value="Segment"/>
</dbReference>
<evidence type="ECO:0000313" key="2">
    <source>
        <dbReference type="Proteomes" id="UP000224291"/>
    </source>
</evidence>
<dbReference type="KEGG" id="vg:65066720"/>
<organism evidence="1 2">
    <name type="scientific">Stenotrophomonas phage IME-SM1</name>
    <dbReference type="NCBI Taxonomy" id="1654717"/>
    <lineage>
        <taxon>Viruses</taxon>
        <taxon>Duplodnaviria</taxon>
        <taxon>Heunggongvirae</taxon>
        <taxon>Uroviricota</taxon>
        <taxon>Caudoviricetes</taxon>
        <taxon>Menderavirus</taxon>
        <taxon>Menderavirus IMESM1</taxon>
    </lineage>
</organism>
<proteinExistence type="predicted"/>
<evidence type="ECO:0000313" key="1">
    <source>
        <dbReference type="EMBL" id="AKO61611.1"/>
    </source>
</evidence>
<name>A0A0H4ISB7_9CAUD</name>
<reference evidence="1 2" key="1">
    <citation type="submission" date="2015-05" db="EMBL/GenBank/DDBJ databases">
        <authorList>
            <person name="Liu X."/>
            <person name="Tong Y."/>
            <person name="Huang Y."/>
            <person name="Fan H."/>
            <person name="An X."/>
            <person name="Mi Z."/>
            <person name="Zhang Z."/>
        </authorList>
    </citation>
    <scope>NUCLEOTIDE SEQUENCE [LARGE SCALE GENOMIC DNA]</scope>
</reference>
<dbReference type="RefSeq" id="YP_010077804.1">
    <property type="nucleotide sequence ID" value="NC_054952.1"/>
</dbReference>
<keyword evidence="2" id="KW-1185">Reference proteome</keyword>
<dbReference type="EMBL" id="KR560069">
    <property type="protein sequence ID" value="AKO61611.1"/>
    <property type="molecule type" value="Genomic_DNA"/>
</dbReference>
<dbReference type="GeneID" id="65066720"/>
<sequence length="436" mass="48893">MATCLETINSTPIPSIPVITPNTQMGFSINSFNNQLFLMQSALFQTAKFTVQLTTINPNLTMTFYTQTGGNWVPVSSVAINQTSTTFTADFPAGEYIVCLRTTSAFAQAGYFVGEFTGYSQVAVLQPRAYQGEYSVGTFYEKPRPPQECKEALFYTITEGSMPPGLFMDNLGTITGILPNLDCLPDRWSPAANWYYDENDGYAYPWGREWRFKVKVEVANYPESNAEDWFCIKIHNNWDFDLENFLRQAPFKKVHQVNVITQPPGLDTSGMCIPCKAPEQSPIYVPQPVRDTGCAACSAQSEAQQIELIEIPTELCQCPVEEILPWYQDNFSEVFECEALNEFVGALSDSPSFQILRRKAGYLPDDPLTDLVKEQTFIAVSAYNNFLQLAQVTISPQSDPSSMTALLQQWRDYENQVLPTNPLVYTGESLSVELTV</sequence>
<protein>
    <submittedName>
        <fullName evidence="1">Uncharacterized protein</fullName>
    </submittedName>
</protein>
<accession>A0A0H4ISB7</accession>